<feature type="chain" id="PRO_5046649320" description="Secreted protein" evidence="2">
    <location>
        <begin position="20"/>
        <end position="95"/>
    </location>
</feature>
<proteinExistence type="predicted"/>
<accession>A0ABN8IXG9</accession>
<reference evidence="3" key="1">
    <citation type="submission" date="2022-03" db="EMBL/GenBank/DDBJ databases">
        <authorList>
            <person name="Martin H S."/>
        </authorList>
    </citation>
    <scope>NUCLEOTIDE SEQUENCE</scope>
</reference>
<evidence type="ECO:0000256" key="2">
    <source>
        <dbReference type="SAM" id="SignalP"/>
    </source>
</evidence>
<feature type="region of interest" description="Disordered" evidence="1">
    <location>
        <begin position="70"/>
        <end position="95"/>
    </location>
</feature>
<evidence type="ECO:0008006" key="5">
    <source>
        <dbReference type="Google" id="ProtNLM"/>
    </source>
</evidence>
<dbReference type="Proteomes" id="UP000837857">
    <property type="component" value="Chromosome 4"/>
</dbReference>
<organism evidence="3 4">
    <name type="scientific">Iphiclides podalirius</name>
    <name type="common">scarce swallowtail</name>
    <dbReference type="NCBI Taxonomy" id="110791"/>
    <lineage>
        <taxon>Eukaryota</taxon>
        <taxon>Metazoa</taxon>
        <taxon>Ecdysozoa</taxon>
        <taxon>Arthropoda</taxon>
        <taxon>Hexapoda</taxon>
        <taxon>Insecta</taxon>
        <taxon>Pterygota</taxon>
        <taxon>Neoptera</taxon>
        <taxon>Endopterygota</taxon>
        <taxon>Lepidoptera</taxon>
        <taxon>Glossata</taxon>
        <taxon>Ditrysia</taxon>
        <taxon>Papilionoidea</taxon>
        <taxon>Papilionidae</taxon>
        <taxon>Papilioninae</taxon>
        <taxon>Iphiclides</taxon>
    </lineage>
</organism>
<feature type="non-terminal residue" evidence="3">
    <location>
        <position position="95"/>
    </location>
</feature>
<protein>
    <recommendedName>
        <fullName evidence="5">Secreted protein</fullName>
    </recommendedName>
</protein>
<name>A0ABN8IXG9_9NEOP</name>
<evidence type="ECO:0000313" key="4">
    <source>
        <dbReference type="Proteomes" id="UP000837857"/>
    </source>
</evidence>
<keyword evidence="4" id="KW-1185">Reference proteome</keyword>
<dbReference type="EMBL" id="OW152816">
    <property type="protein sequence ID" value="CAH2066423.1"/>
    <property type="molecule type" value="Genomic_DNA"/>
</dbReference>
<feature type="signal peptide" evidence="2">
    <location>
        <begin position="1"/>
        <end position="19"/>
    </location>
</feature>
<evidence type="ECO:0000313" key="3">
    <source>
        <dbReference type="EMBL" id="CAH2066423.1"/>
    </source>
</evidence>
<sequence length="95" mass="10310">MSVITLVSLAGSLLAACLGTPSRRRDIGRMQVPSEARRPLIDLSITTDVLATRRRQSAVSGTLAMPHSTIPLLADPTRAAANRHTRKTMGERFDE</sequence>
<evidence type="ECO:0000256" key="1">
    <source>
        <dbReference type="SAM" id="MobiDB-lite"/>
    </source>
</evidence>
<gene>
    <name evidence="3" type="ORF">IPOD504_LOCUS13423</name>
</gene>
<keyword evidence="2" id="KW-0732">Signal</keyword>